<evidence type="ECO:0000256" key="2">
    <source>
        <dbReference type="SAM" id="SignalP"/>
    </source>
</evidence>
<protein>
    <submittedName>
        <fullName evidence="3">Uncharacterized protein</fullName>
    </submittedName>
</protein>
<dbReference type="OMA" id="PAPINEC"/>
<gene>
    <name evidence="3" type="ORF">RchiOBHm_Chr7g0241991</name>
</gene>
<keyword evidence="1" id="KW-0472">Membrane</keyword>
<dbReference type="Proteomes" id="UP000238479">
    <property type="component" value="Chromosome 7"/>
</dbReference>
<organism evidence="3 4">
    <name type="scientific">Rosa chinensis</name>
    <name type="common">China rose</name>
    <dbReference type="NCBI Taxonomy" id="74649"/>
    <lineage>
        <taxon>Eukaryota</taxon>
        <taxon>Viridiplantae</taxon>
        <taxon>Streptophyta</taxon>
        <taxon>Embryophyta</taxon>
        <taxon>Tracheophyta</taxon>
        <taxon>Spermatophyta</taxon>
        <taxon>Magnoliopsida</taxon>
        <taxon>eudicotyledons</taxon>
        <taxon>Gunneridae</taxon>
        <taxon>Pentapetalae</taxon>
        <taxon>rosids</taxon>
        <taxon>fabids</taxon>
        <taxon>Rosales</taxon>
        <taxon>Rosaceae</taxon>
        <taxon>Rosoideae</taxon>
        <taxon>Rosoideae incertae sedis</taxon>
        <taxon>Rosa</taxon>
    </lineage>
</organism>
<keyword evidence="2" id="KW-0732">Signal</keyword>
<name>A0A2P6PIE3_ROSCH</name>
<dbReference type="AlphaFoldDB" id="A0A2P6PIE3"/>
<dbReference type="Gramene" id="PRQ21688">
    <property type="protein sequence ID" value="PRQ21688"/>
    <property type="gene ID" value="RchiOBHm_Chr7g0241991"/>
</dbReference>
<feature type="chain" id="PRO_5015198789" evidence="2">
    <location>
        <begin position="37"/>
        <end position="226"/>
    </location>
</feature>
<reference evidence="3 4" key="1">
    <citation type="journal article" date="2018" name="Nat. Genet.">
        <title>The Rosa genome provides new insights in the design of modern roses.</title>
        <authorList>
            <person name="Bendahmane M."/>
        </authorList>
    </citation>
    <scope>NUCLEOTIDE SEQUENCE [LARGE SCALE GENOMIC DNA]</scope>
    <source>
        <strain evidence="4">cv. Old Blush</strain>
    </source>
</reference>
<comment type="caution">
    <text evidence="3">The sequence shown here is derived from an EMBL/GenBank/DDBJ whole genome shotgun (WGS) entry which is preliminary data.</text>
</comment>
<keyword evidence="1" id="KW-1133">Transmembrane helix</keyword>
<proteinExistence type="predicted"/>
<keyword evidence="1" id="KW-0812">Transmembrane</keyword>
<keyword evidence="4" id="KW-1185">Reference proteome</keyword>
<evidence type="ECO:0000313" key="4">
    <source>
        <dbReference type="Proteomes" id="UP000238479"/>
    </source>
</evidence>
<feature type="transmembrane region" description="Helical" evidence="1">
    <location>
        <begin position="205"/>
        <end position="225"/>
    </location>
</feature>
<evidence type="ECO:0000313" key="3">
    <source>
        <dbReference type="EMBL" id="PRQ21688.1"/>
    </source>
</evidence>
<dbReference type="EMBL" id="PDCK01000045">
    <property type="protein sequence ID" value="PRQ21688.1"/>
    <property type="molecule type" value="Genomic_DNA"/>
</dbReference>
<feature type="signal peptide" evidence="2">
    <location>
        <begin position="1"/>
        <end position="36"/>
    </location>
</feature>
<evidence type="ECO:0000256" key="1">
    <source>
        <dbReference type="SAM" id="Phobius"/>
    </source>
</evidence>
<sequence length="226" mass="23741">MATANSISIAMVPFSSTITTFLLIMLVMHSATVSVAMESSTDSTNSTAIVLESKDQITSCTMCDECPNPCPVPSSPPPPPPVVECPPPPSLPPPSPPIVECPPPPSLPPPSPPVVECPPPPSLPPPSPAPVPALPECPPPPAPASPCQGTCSYSPPGVPALIPNRPPRQPYVPNPGNSIFPPNVNPVYYYDPPKPDFSKSVDMQYSTTVTSIFVFFSTSFLVICFF</sequence>
<accession>A0A2P6PIE3</accession>